<dbReference type="EMBL" id="AHKC01012523">
    <property type="protein sequence ID" value="EKF29951.1"/>
    <property type="molecule type" value="Genomic_DNA"/>
</dbReference>
<dbReference type="SMART" id="SM00369">
    <property type="entry name" value="LRR_TYP"/>
    <property type="match status" value="4"/>
</dbReference>
<comment type="caution">
    <text evidence="5">The sequence shown here is derived from an EMBL/GenBank/DDBJ whole genome shotgun (WGS) entry which is preliminary data.</text>
</comment>
<dbReference type="AlphaFoldDB" id="K2N5L9"/>
<sequence>MLLDFSRAPGEHTSLDSIQELQDAAEGKKIGTLKVQCNNLTTLSISTTLAMALQHVTSLTASYNCLSTLQGLEAFPLVEFLDLSHNSLRVLDAHSTSILRRLRFLCRCDFSYNEIRLIDLDAPLHGGSSRENEALGSGDGFDNATLDELTVLNLAHNQLIDVPDFRCMPLLEELNLEYNRIEQLTDLESRLPLLTLTSLSIAHNGLRSLQDLLPLTVLAETLKVLVFRGNPCTNNTAVTKGCAVRPWLLWILPQLEVIDDVPLTQEECQTAAQMFRQHGELSYEAMEVMNSHHGLQLEAYLQKFASPPQAQSTRIVGDVMPGRKMEHSTASLMGVGSSVPPSLGGMIARLPNMAGAPKLGAGASDSFLRPQPAETVLPMMQKKLKQLSSVVEVLWKESMSRRVFATIVLQKYVRGFLTILHLPASIQGRCARIRNNLRRSFCRYSLLPPPPPPPPQQQQQQQQQQTTRTMAPNANVSETQRSHNNGSDPNEYAVLVKQLRVLESQVRHMSGPMGEFRQVLIQRRNAAAITIQKHYRGHVDRKHWSRLKKMYDEFVASLRPEVVMIQRVCRGYLNRVRLMRRCKNTRELRQLQAEVTQLRQTVEEMQAFIEQSRRRQRLERYADPEKAMEDIVSTYTTSRVSQSHE</sequence>
<dbReference type="SMART" id="SM00364">
    <property type="entry name" value="LRR_BAC"/>
    <property type="match status" value="5"/>
</dbReference>
<keyword evidence="3" id="KW-0175">Coiled coil</keyword>
<reference evidence="5 6" key="1">
    <citation type="journal article" date="2012" name="BMC Genomics">
        <title>Comparative genomic analysis of human infective Trypanosoma cruzi lineages with the bat-restricted subspecies T. cruzi marinkellei.</title>
        <authorList>
            <person name="Franzen O."/>
            <person name="Talavera-Lopez C."/>
            <person name="Ochaya S."/>
            <person name="Butler C.E."/>
            <person name="Messenger L.A."/>
            <person name="Lewis M.D."/>
            <person name="Llewellyn M.S."/>
            <person name="Marinkelle C.J."/>
            <person name="Tyler K.M."/>
            <person name="Miles M.A."/>
            <person name="Andersson B."/>
        </authorList>
    </citation>
    <scope>NUCLEOTIDE SEQUENCE [LARGE SCALE GENOMIC DNA]</scope>
    <source>
        <strain evidence="5 6">B7</strain>
    </source>
</reference>
<dbReference type="OrthoDB" id="1574204at2759"/>
<dbReference type="InterPro" id="IPR032675">
    <property type="entry name" value="LRR_dom_sf"/>
</dbReference>
<gene>
    <name evidence="5" type="ORF">MOQ_006241</name>
</gene>
<dbReference type="Pfam" id="PF00612">
    <property type="entry name" value="IQ"/>
    <property type="match status" value="2"/>
</dbReference>
<evidence type="ECO:0000256" key="4">
    <source>
        <dbReference type="SAM" id="MobiDB-lite"/>
    </source>
</evidence>
<keyword evidence="2" id="KW-0677">Repeat</keyword>
<dbReference type="Pfam" id="PF14580">
    <property type="entry name" value="LRR_9"/>
    <property type="match status" value="1"/>
</dbReference>
<keyword evidence="1" id="KW-0433">Leucine-rich repeat</keyword>
<accession>K2N5L9</accession>
<evidence type="ECO:0000313" key="5">
    <source>
        <dbReference type="EMBL" id="EKF29951.1"/>
    </source>
</evidence>
<feature type="region of interest" description="Disordered" evidence="4">
    <location>
        <begin position="443"/>
        <end position="470"/>
    </location>
</feature>
<dbReference type="PROSITE" id="PS50096">
    <property type="entry name" value="IQ"/>
    <property type="match status" value="2"/>
</dbReference>
<dbReference type="Proteomes" id="UP000007350">
    <property type="component" value="Unassembled WGS sequence"/>
</dbReference>
<dbReference type="InterPro" id="IPR001611">
    <property type="entry name" value="Leu-rich_rpt"/>
</dbReference>
<protein>
    <submittedName>
        <fullName evidence="5">Leucine-rich repeat protein (LRRP), putative</fullName>
    </submittedName>
</protein>
<organism evidence="5 6">
    <name type="scientific">Trypanosoma cruzi marinkellei</name>
    <dbReference type="NCBI Taxonomy" id="85056"/>
    <lineage>
        <taxon>Eukaryota</taxon>
        <taxon>Discoba</taxon>
        <taxon>Euglenozoa</taxon>
        <taxon>Kinetoplastea</taxon>
        <taxon>Metakinetoplastina</taxon>
        <taxon>Trypanosomatida</taxon>
        <taxon>Trypanosomatidae</taxon>
        <taxon>Trypanosoma</taxon>
        <taxon>Schizotrypanum</taxon>
    </lineage>
</organism>
<keyword evidence="6" id="KW-1185">Reference proteome</keyword>
<dbReference type="PROSITE" id="PS51450">
    <property type="entry name" value="LRR"/>
    <property type="match status" value="3"/>
</dbReference>
<evidence type="ECO:0000313" key="6">
    <source>
        <dbReference type="Proteomes" id="UP000007350"/>
    </source>
</evidence>
<dbReference type="Gene3D" id="1.20.5.190">
    <property type="match status" value="1"/>
</dbReference>
<evidence type="ECO:0000256" key="1">
    <source>
        <dbReference type="ARBA" id="ARBA00022614"/>
    </source>
</evidence>
<feature type="coiled-coil region" evidence="3">
    <location>
        <begin position="588"/>
        <end position="615"/>
    </location>
</feature>
<dbReference type="PANTHER" id="PTHR18849">
    <property type="entry name" value="LEUCINE RICH REPEAT PROTEIN"/>
    <property type="match status" value="1"/>
</dbReference>
<proteinExistence type="predicted"/>
<dbReference type="InterPro" id="IPR003591">
    <property type="entry name" value="Leu-rich_rpt_typical-subtyp"/>
</dbReference>
<feature type="compositionally biased region" description="Pro residues" evidence="4">
    <location>
        <begin position="447"/>
        <end position="456"/>
    </location>
</feature>
<name>K2N5L9_TRYCR</name>
<evidence type="ECO:0000256" key="2">
    <source>
        <dbReference type="ARBA" id="ARBA00022737"/>
    </source>
</evidence>
<dbReference type="SMART" id="SM00015">
    <property type="entry name" value="IQ"/>
    <property type="match status" value="3"/>
</dbReference>
<evidence type="ECO:0000256" key="3">
    <source>
        <dbReference type="SAM" id="Coils"/>
    </source>
</evidence>
<dbReference type="InterPro" id="IPR000048">
    <property type="entry name" value="IQ_motif_EF-hand-BS"/>
</dbReference>
<dbReference type="CDD" id="cd23767">
    <property type="entry name" value="IQCD"/>
    <property type="match status" value="1"/>
</dbReference>
<dbReference type="SUPFAM" id="SSF52058">
    <property type="entry name" value="L domain-like"/>
    <property type="match status" value="1"/>
</dbReference>
<dbReference type="PANTHER" id="PTHR18849:SF0">
    <property type="entry name" value="CILIA- AND FLAGELLA-ASSOCIATED PROTEIN 410-RELATED"/>
    <property type="match status" value="1"/>
</dbReference>
<dbReference type="Gene3D" id="3.80.10.10">
    <property type="entry name" value="Ribonuclease Inhibitor"/>
    <property type="match status" value="2"/>
</dbReference>